<keyword evidence="4" id="KW-0964">Secreted</keyword>
<evidence type="ECO:0000256" key="7">
    <source>
        <dbReference type="ARBA" id="ARBA00036823"/>
    </source>
</evidence>
<dbReference type="InterPro" id="IPR014347">
    <property type="entry name" value="Tautomerase/MIF_sf"/>
</dbReference>
<dbReference type="PANTHER" id="PTHR11954:SF6">
    <property type="entry name" value="MACROPHAGE MIGRATION INHIBITORY FACTOR"/>
    <property type="match status" value="1"/>
</dbReference>
<evidence type="ECO:0000256" key="5">
    <source>
        <dbReference type="ARBA" id="ARBA00023235"/>
    </source>
</evidence>
<evidence type="ECO:0000256" key="3">
    <source>
        <dbReference type="ARBA" id="ARBA00022514"/>
    </source>
</evidence>
<dbReference type="Gene3D" id="3.30.429.10">
    <property type="entry name" value="Macrophage Migration Inhibitory Factor"/>
    <property type="match status" value="1"/>
</dbReference>
<dbReference type="AlphaFoldDB" id="A0AAW0G982"/>
<evidence type="ECO:0000256" key="4">
    <source>
        <dbReference type="ARBA" id="ARBA00022525"/>
    </source>
</evidence>
<proteinExistence type="inferred from homology"/>
<comment type="similarity">
    <text evidence="2">Belongs to the MIF family.</text>
</comment>
<dbReference type="GO" id="GO:0050178">
    <property type="term" value="F:phenylpyruvate tautomerase activity"/>
    <property type="evidence" value="ECO:0007669"/>
    <property type="project" value="UniProtKB-EC"/>
</dbReference>
<evidence type="ECO:0000256" key="12">
    <source>
        <dbReference type="ARBA" id="ARBA00042730"/>
    </source>
</evidence>
<name>A0AAW0G982_9APHY</name>
<dbReference type="GO" id="GO:0005615">
    <property type="term" value="C:extracellular space"/>
    <property type="evidence" value="ECO:0007669"/>
    <property type="project" value="UniProtKB-KW"/>
</dbReference>
<evidence type="ECO:0000256" key="10">
    <source>
        <dbReference type="ARBA" id="ARBA00041631"/>
    </source>
</evidence>
<sequence length="120" mass="13540">MPALELKTNVKLEDAKPFIQEFSKFSAELLGKPLAYIATSYTYNEHLAWEGTFEPAFLLSVASLDNITPETTEVYSKKLFEFLKEKLALPGNRGYIVFTDPGRSNIGYQSTTFESIFGKK</sequence>
<keyword evidence="5" id="KW-0413">Isomerase</keyword>
<gene>
    <name evidence="13" type="ORF">QCA50_007678</name>
</gene>
<comment type="catalytic activity">
    <reaction evidence="7">
        <text>L-dopachrome = 5,6-dihydroxyindole-2-carboxylate</text>
        <dbReference type="Rhea" id="RHEA:13041"/>
        <dbReference type="ChEBI" id="CHEBI:16875"/>
        <dbReference type="ChEBI" id="CHEBI:57509"/>
        <dbReference type="EC" id="5.3.3.12"/>
    </reaction>
</comment>
<evidence type="ECO:0000313" key="13">
    <source>
        <dbReference type="EMBL" id="KAK7688987.1"/>
    </source>
</evidence>
<evidence type="ECO:0000256" key="6">
    <source>
        <dbReference type="ARBA" id="ARBA00036735"/>
    </source>
</evidence>
<evidence type="ECO:0000256" key="11">
    <source>
        <dbReference type="ARBA" id="ARBA00041912"/>
    </source>
</evidence>
<dbReference type="GO" id="GO:0004167">
    <property type="term" value="F:dopachrome isomerase activity"/>
    <property type="evidence" value="ECO:0007669"/>
    <property type="project" value="UniProtKB-EC"/>
</dbReference>
<dbReference type="InterPro" id="IPR001398">
    <property type="entry name" value="Macrophage_inhib_fac"/>
</dbReference>
<evidence type="ECO:0000256" key="1">
    <source>
        <dbReference type="ARBA" id="ARBA00004613"/>
    </source>
</evidence>
<evidence type="ECO:0000256" key="9">
    <source>
        <dbReference type="ARBA" id="ARBA00039086"/>
    </source>
</evidence>
<dbReference type="EC" id="5.3.3.12" evidence="8"/>
<dbReference type="Proteomes" id="UP001385951">
    <property type="component" value="Unassembled WGS sequence"/>
</dbReference>
<comment type="subcellular location">
    <subcellularLocation>
        <location evidence="1">Secreted</location>
    </subcellularLocation>
</comment>
<dbReference type="EMBL" id="JASBNA010000009">
    <property type="protein sequence ID" value="KAK7688987.1"/>
    <property type="molecule type" value="Genomic_DNA"/>
</dbReference>
<dbReference type="EC" id="5.3.2.1" evidence="9"/>
<dbReference type="Pfam" id="PF01187">
    <property type="entry name" value="MIF"/>
    <property type="match status" value="1"/>
</dbReference>
<keyword evidence="3" id="KW-0202">Cytokine</keyword>
<dbReference type="PANTHER" id="PTHR11954">
    <property type="entry name" value="D-DOPACHROME DECARBOXYLASE"/>
    <property type="match status" value="1"/>
</dbReference>
<accession>A0AAW0G982</accession>
<evidence type="ECO:0000256" key="2">
    <source>
        <dbReference type="ARBA" id="ARBA00005851"/>
    </source>
</evidence>
<comment type="caution">
    <text evidence="13">The sequence shown here is derived from an EMBL/GenBank/DDBJ whole genome shotgun (WGS) entry which is preliminary data.</text>
</comment>
<organism evidence="13 14">
    <name type="scientific">Cerrena zonata</name>
    <dbReference type="NCBI Taxonomy" id="2478898"/>
    <lineage>
        <taxon>Eukaryota</taxon>
        <taxon>Fungi</taxon>
        <taxon>Dikarya</taxon>
        <taxon>Basidiomycota</taxon>
        <taxon>Agaricomycotina</taxon>
        <taxon>Agaricomycetes</taxon>
        <taxon>Polyporales</taxon>
        <taxon>Cerrenaceae</taxon>
        <taxon>Cerrena</taxon>
    </lineage>
</organism>
<reference evidence="13 14" key="1">
    <citation type="submission" date="2022-09" db="EMBL/GenBank/DDBJ databases">
        <authorList>
            <person name="Palmer J.M."/>
        </authorList>
    </citation>
    <scope>NUCLEOTIDE SEQUENCE [LARGE SCALE GENOMIC DNA]</scope>
    <source>
        <strain evidence="13 14">DSM 7382</strain>
    </source>
</reference>
<dbReference type="SUPFAM" id="SSF55331">
    <property type="entry name" value="Tautomerase/MIF"/>
    <property type="match status" value="1"/>
</dbReference>
<comment type="catalytic activity">
    <reaction evidence="6">
        <text>3-phenylpyruvate = enol-phenylpyruvate</text>
        <dbReference type="Rhea" id="RHEA:17097"/>
        <dbReference type="ChEBI" id="CHEBI:16815"/>
        <dbReference type="ChEBI" id="CHEBI:18005"/>
        <dbReference type="EC" id="5.3.2.1"/>
    </reaction>
</comment>
<evidence type="ECO:0000256" key="8">
    <source>
        <dbReference type="ARBA" id="ARBA00038932"/>
    </source>
</evidence>
<keyword evidence="14" id="KW-1185">Reference proteome</keyword>
<evidence type="ECO:0000313" key="14">
    <source>
        <dbReference type="Proteomes" id="UP001385951"/>
    </source>
</evidence>
<protein>
    <recommendedName>
        <fullName evidence="12">L-dopachrome isomerase</fullName>
        <ecNumber evidence="9">5.3.2.1</ecNumber>
        <ecNumber evidence="8">5.3.3.12</ecNumber>
    </recommendedName>
    <alternativeName>
        <fullName evidence="10">L-dopachrome tautomerase</fullName>
    </alternativeName>
    <alternativeName>
        <fullName evidence="11">Phenylpyruvate tautomerase</fullName>
    </alternativeName>
</protein>